<keyword evidence="14" id="KW-1185">Reference proteome</keyword>
<comment type="caution">
    <text evidence="13">The sequence shown here is derived from an EMBL/GenBank/DDBJ whole genome shotgun (WGS) entry which is preliminary data.</text>
</comment>
<feature type="domain" description="Protein kinase" evidence="11">
    <location>
        <begin position="54"/>
        <end position="324"/>
    </location>
</feature>
<evidence type="ECO:0000256" key="5">
    <source>
        <dbReference type="ARBA" id="ARBA00022777"/>
    </source>
</evidence>
<dbReference type="GO" id="GO:0005829">
    <property type="term" value="C:cytosol"/>
    <property type="evidence" value="ECO:0007669"/>
    <property type="project" value="TreeGrafter"/>
</dbReference>
<dbReference type="InterPro" id="IPR011009">
    <property type="entry name" value="Kinase-like_dom_sf"/>
</dbReference>
<proteinExistence type="inferred from homology"/>
<dbReference type="Proteomes" id="UP000233524">
    <property type="component" value="Unassembled WGS sequence"/>
</dbReference>
<keyword evidence="6 9" id="KW-0067">ATP-binding</keyword>
<dbReference type="VEuPathDB" id="FungiDB:jhhlp_003781"/>
<dbReference type="GO" id="GO:0005524">
    <property type="term" value="F:ATP binding"/>
    <property type="evidence" value="ECO:0007669"/>
    <property type="project" value="UniProtKB-UniRule"/>
</dbReference>
<accession>A0A2N3N9T8</accession>
<dbReference type="InterPro" id="IPR000719">
    <property type="entry name" value="Prot_kinase_dom"/>
</dbReference>
<evidence type="ECO:0000256" key="9">
    <source>
        <dbReference type="PROSITE-ProRule" id="PRU10141"/>
    </source>
</evidence>
<evidence type="ECO:0000256" key="6">
    <source>
        <dbReference type="ARBA" id="ARBA00022840"/>
    </source>
</evidence>
<evidence type="ECO:0000256" key="7">
    <source>
        <dbReference type="ARBA" id="ARBA00047292"/>
    </source>
</evidence>
<dbReference type="Gene3D" id="3.30.200.20">
    <property type="entry name" value="Phosphorylase Kinase, domain 1"/>
    <property type="match status" value="1"/>
</dbReference>
<evidence type="ECO:0000259" key="12">
    <source>
        <dbReference type="PROSITE" id="PS51285"/>
    </source>
</evidence>
<dbReference type="CDD" id="cd05580">
    <property type="entry name" value="STKc_PKA_like"/>
    <property type="match status" value="1"/>
</dbReference>
<dbReference type="SUPFAM" id="SSF56112">
    <property type="entry name" value="Protein kinase-like (PK-like)"/>
    <property type="match status" value="1"/>
</dbReference>
<dbReference type="InParanoid" id="A0A2N3N9T8"/>
<dbReference type="GO" id="GO:0004691">
    <property type="term" value="F:cAMP-dependent protein kinase activity"/>
    <property type="evidence" value="ECO:0007669"/>
    <property type="project" value="UniProtKB-EC"/>
</dbReference>
<dbReference type="FunFam" id="1.10.510.10:FF:000005">
    <property type="entry name" value="cAMP-dependent protein kinase catalytic subunit alpha"/>
    <property type="match status" value="1"/>
</dbReference>
<dbReference type="PROSITE" id="PS51285">
    <property type="entry name" value="AGC_KINASE_CTER"/>
    <property type="match status" value="1"/>
</dbReference>
<evidence type="ECO:0000256" key="4">
    <source>
        <dbReference type="ARBA" id="ARBA00022741"/>
    </source>
</evidence>
<evidence type="ECO:0000256" key="2">
    <source>
        <dbReference type="ARBA" id="ARBA00022527"/>
    </source>
</evidence>
<sequence length="382" mass="43069">MASDVASAAPVSATLAKPIAPLTTPLAPGAGTVSDLHESSSGAEGHRRVSVKDFRLIRTLGTGTFARVCLVKPIDAPTDDRDSVYALKILRKTEVIRLKQLDHVRNERAVLSDVTGHPFITRLIASFSDHDCLYMLLDYVPGGEVFTYLRRMRRFDEPTSQFYISELVIVLEYLHEAQGGIAYRDLKPENLLLDKDGHIKLVDFGFAKRLGREGDRPGETYTLCGTPEYLAPEVIQNKGHTTAVDWWALGILLYEFLTGYPPFWHQNPMEIYKQIVDKPVVFPSEPALSAEAKDLIRQFCTVDRSKRLGNISGGAARIKEHPFFRGINWDDVYNRRKKGPIIPPIKAPDDSQCFDRYPEDDGKHAAYTAEMATKYEKYFEDF</sequence>
<keyword evidence="2 10" id="KW-0723">Serine/threonine-protein kinase</keyword>
<evidence type="ECO:0000256" key="3">
    <source>
        <dbReference type="ARBA" id="ARBA00022679"/>
    </source>
</evidence>
<dbReference type="EC" id="2.7.11.11" evidence="1"/>
<dbReference type="OrthoDB" id="63267at2759"/>
<dbReference type="InterPro" id="IPR008271">
    <property type="entry name" value="Ser/Thr_kinase_AS"/>
</dbReference>
<dbReference type="PROSITE" id="PS50011">
    <property type="entry name" value="PROTEIN_KINASE_DOM"/>
    <property type="match status" value="1"/>
</dbReference>
<dbReference type="PROSITE" id="PS00108">
    <property type="entry name" value="PROTEIN_KINASE_ST"/>
    <property type="match status" value="1"/>
</dbReference>
<gene>
    <name evidence="13" type="ORF">jhhlp_003781</name>
</gene>
<name>A0A2N3N9T8_9PEZI</name>
<dbReference type="Pfam" id="PF00069">
    <property type="entry name" value="Pkinase"/>
    <property type="match status" value="1"/>
</dbReference>
<organism evidence="13 14">
    <name type="scientific">Lomentospora prolificans</name>
    <dbReference type="NCBI Taxonomy" id="41688"/>
    <lineage>
        <taxon>Eukaryota</taxon>
        <taxon>Fungi</taxon>
        <taxon>Dikarya</taxon>
        <taxon>Ascomycota</taxon>
        <taxon>Pezizomycotina</taxon>
        <taxon>Sordariomycetes</taxon>
        <taxon>Hypocreomycetidae</taxon>
        <taxon>Microascales</taxon>
        <taxon>Microascaceae</taxon>
        <taxon>Lomentospora</taxon>
    </lineage>
</organism>
<evidence type="ECO:0000256" key="10">
    <source>
        <dbReference type="RuleBase" id="RU000304"/>
    </source>
</evidence>
<reference evidence="13 14" key="1">
    <citation type="journal article" date="2017" name="G3 (Bethesda)">
        <title>First Draft Genome Sequence of the Pathogenic Fungus Lomentospora prolificans (Formerly Scedosporium prolificans).</title>
        <authorList>
            <person name="Luo R."/>
            <person name="Zimin A."/>
            <person name="Workman R."/>
            <person name="Fan Y."/>
            <person name="Pertea G."/>
            <person name="Grossman N."/>
            <person name="Wear M.P."/>
            <person name="Jia B."/>
            <person name="Miller H."/>
            <person name="Casadevall A."/>
            <person name="Timp W."/>
            <person name="Zhang S.X."/>
            <person name="Salzberg S.L."/>
        </authorList>
    </citation>
    <scope>NUCLEOTIDE SEQUENCE [LARGE SCALE GENOMIC DNA]</scope>
    <source>
        <strain evidence="13 14">JHH-5317</strain>
    </source>
</reference>
<dbReference type="InterPro" id="IPR000961">
    <property type="entry name" value="AGC-kinase_C"/>
</dbReference>
<comment type="catalytic activity">
    <reaction evidence="7">
        <text>L-threonyl-[protein] + ATP = O-phospho-L-threonyl-[protein] + ADP + H(+)</text>
        <dbReference type="Rhea" id="RHEA:46608"/>
        <dbReference type="Rhea" id="RHEA-COMP:11060"/>
        <dbReference type="Rhea" id="RHEA-COMP:11605"/>
        <dbReference type="ChEBI" id="CHEBI:15378"/>
        <dbReference type="ChEBI" id="CHEBI:30013"/>
        <dbReference type="ChEBI" id="CHEBI:30616"/>
        <dbReference type="ChEBI" id="CHEBI:61977"/>
        <dbReference type="ChEBI" id="CHEBI:456216"/>
        <dbReference type="EC" id="2.7.11.11"/>
    </reaction>
</comment>
<evidence type="ECO:0000313" key="14">
    <source>
        <dbReference type="Proteomes" id="UP000233524"/>
    </source>
</evidence>
<dbReference type="PANTHER" id="PTHR24353">
    <property type="entry name" value="CYCLIC NUCLEOTIDE-DEPENDENT PROTEIN KINASE"/>
    <property type="match status" value="1"/>
</dbReference>
<keyword evidence="4 9" id="KW-0547">Nucleotide-binding</keyword>
<dbReference type="STRING" id="41688.A0A2N3N9T8"/>
<dbReference type="InterPro" id="IPR017441">
    <property type="entry name" value="Protein_kinase_ATP_BS"/>
</dbReference>
<protein>
    <recommendedName>
        <fullName evidence="1">cAMP-dependent protein kinase</fullName>
        <ecNumber evidence="1">2.7.11.11</ecNumber>
    </recommendedName>
</protein>
<keyword evidence="3" id="KW-0808">Transferase</keyword>
<comment type="catalytic activity">
    <reaction evidence="8">
        <text>L-seryl-[protein] + ATP = O-phospho-L-seryl-[protein] + ADP + H(+)</text>
        <dbReference type="Rhea" id="RHEA:17989"/>
        <dbReference type="Rhea" id="RHEA-COMP:9863"/>
        <dbReference type="Rhea" id="RHEA-COMP:11604"/>
        <dbReference type="ChEBI" id="CHEBI:15378"/>
        <dbReference type="ChEBI" id="CHEBI:29999"/>
        <dbReference type="ChEBI" id="CHEBI:30616"/>
        <dbReference type="ChEBI" id="CHEBI:83421"/>
        <dbReference type="ChEBI" id="CHEBI:456216"/>
        <dbReference type="EC" id="2.7.11.11"/>
    </reaction>
</comment>
<dbReference type="SMART" id="SM00133">
    <property type="entry name" value="S_TK_X"/>
    <property type="match status" value="1"/>
</dbReference>
<feature type="binding site" evidence="9">
    <location>
        <position position="88"/>
    </location>
    <ligand>
        <name>ATP</name>
        <dbReference type="ChEBI" id="CHEBI:30616"/>
    </ligand>
</feature>
<dbReference type="AlphaFoldDB" id="A0A2N3N9T8"/>
<evidence type="ECO:0000256" key="8">
    <source>
        <dbReference type="ARBA" id="ARBA00047454"/>
    </source>
</evidence>
<dbReference type="Gene3D" id="1.10.510.10">
    <property type="entry name" value="Transferase(Phosphotransferase) domain 1"/>
    <property type="match status" value="1"/>
</dbReference>
<dbReference type="SMART" id="SM00220">
    <property type="entry name" value="S_TKc"/>
    <property type="match status" value="1"/>
</dbReference>
<dbReference type="PANTHER" id="PTHR24353:SF37">
    <property type="entry name" value="CAMP-DEPENDENT PROTEIN KINASE CATALYTIC SUBUNIT PRKX"/>
    <property type="match status" value="1"/>
</dbReference>
<dbReference type="GO" id="GO:0005952">
    <property type="term" value="C:cAMP-dependent protein kinase complex"/>
    <property type="evidence" value="ECO:0007669"/>
    <property type="project" value="TreeGrafter"/>
</dbReference>
<dbReference type="PROSITE" id="PS00107">
    <property type="entry name" value="PROTEIN_KINASE_ATP"/>
    <property type="match status" value="1"/>
</dbReference>
<evidence type="ECO:0000256" key="1">
    <source>
        <dbReference type="ARBA" id="ARBA00012444"/>
    </source>
</evidence>
<evidence type="ECO:0000259" key="11">
    <source>
        <dbReference type="PROSITE" id="PS50011"/>
    </source>
</evidence>
<dbReference type="EMBL" id="NLAX01000010">
    <property type="protein sequence ID" value="PKS09167.1"/>
    <property type="molecule type" value="Genomic_DNA"/>
</dbReference>
<feature type="domain" description="AGC-kinase C-terminal" evidence="12">
    <location>
        <begin position="325"/>
        <end position="382"/>
    </location>
</feature>
<evidence type="ECO:0000313" key="13">
    <source>
        <dbReference type="EMBL" id="PKS09167.1"/>
    </source>
</evidence>
<comment type="similarity">
    <text evidence="10">Belongs to the protein kinase superfamily.</text>
</comment>
<keyword evidence="5" id="KW-0418">Kinase</keyword>